<reference evidence="2 3" key="1">
    <citation type="submission" date="2020-02" db="EMBL/GenBank/DDBJ databases">
        <title>Draft genome sequence of Haematococcus lacustris strain NIES-144.</title>
        <authorList>
            <person name="Morimoto D."/>
            <person name="Nakagawa S."/>
            <person name="Yoshida T."/>
            <person name="Sawayama S."/>
        </authorList>
    </citation>
    <scope>NUCLEOTIDE SEQUENCE [LARGE SCALE GENOMIC DNA]</scope>
    <source>
        <strain evidence="2 3">NIES-144</strain>
    </source>
</reference>
<dbReference type="Proteomes" id="UP000485058">
    <property type="component" value="Unassembled WGS sequence"/>
</dbReference>
<dbReference type="AlphaFoldDB" id="A0A6A0A256"/>
<accession>A0A6A0A256</accession>
<dbReference type="EMBL" id="BLLF01002925">
    <property type="protein sequence ID" value="GFH25804.1"/>
    <property type="molecule type" value="Genomic_DNA"/>
</dbReference>
<organism evidence="2 3">
    <name type="scientific">Haematococcus lacustris</name>
    <name type="common">Green alga</name>
    <name type="synonym">Haematococcus pluvialis</name>
    <dbReference type="NCBI Taxonomy" id="44745"/>
    <lineage>
        <taxon>Eukaryota</taxon>
        <taxon>Viridiplantae</taxon>
        <taxon>Chlorophyta</taxon>
        <taxon>core chlorophytes</taxon>
        <taxon>Chlorophyceae</taxon>
        <taxon>CS clade</taxon>
        <taxon>Chlamydomonadales</taxon>
        <taxon>Haematococcaceae</taxon>
        <taxon>Haematococcus</taxon>
    </lineage>
</organism>
<evidence type="ECO:0000256" key="1">
    <source>
        <dbReference type="SAM" id="MobiDB-lite"/>
    </source>
</evidence>
<evidence type="ECO:0000313" key="2">
    <source>
        <dbReference type="EMBL" id="GFH25804.1"/>
    </source>
</evidence>
<sequence length="225" mass="24626">MYLGQRKRLRRCTANQPKVLCLCKLCYSLKSLVPVQVRCANAHAKAEGCDHPVNYVYPESLGRDRQLPTPEDLQPPVLAVEEEQQEAVEEPLPADPDLEQVPGGNEMDVEAAERAFDLKCVPGQDGGRWSKRPQGHFRYDPSLPGADRARLAKLMTDLQAKQVAHHASDAHTTAMLELLASTSTVPNIPASASAMRTAMEQLGQPQEEYLTPVGAAASHVLQLLS</sequence>
<evidence type="ECO:0000313" key="3">
    <source>
        <dbReference type="Proteomes" id="UP000485058"/>
    </source>
</evidence>
<comment type="caution">
    <text evidence="2">The sequence shown here is derived from an EMBL/GenBank/DDBJ whole genome shotgun (WGS) entry which is preliminary data.</text>
</comment>
<name>A0A6A0A256_HAELA</name>
<keyword evidence="3" id="KW-1185">Reference proteome</keyword>
<proteinExistence type="predicted"/>
<gene>
    <name evidence="2" type="ORF">HaLaN_23832</name>
</gene>
<protein>
    <submittedName>
        <fullName evidence="2">Uncharacterized protein</fullName>
    </submittedName>
</protein>
<feature type="region of interest" description="Disordered" evidence="1">
    <location>
        <begin position="81"/>
        <end position="100"/>
    </location>
</feature>